<comment type="catalytic activity">
    <reaction evidence="1">
        <text>inosine + phosphate = alpha-D-ribose 1-phosphate + hypoxanthine</text>
        <dbReference type="Rhea" id="RHEA:27646"/>
        <dbReference type="ChEBI" id="CHEBI:17368"/>
        <dbReference type="ChEBI" id="CHEBI:17596"/>
        <dbReference type="ChEBI" id="CHEBI:43474"/>
        <dbReference type="ChEBI" id="CHEBI:57720"/>
        <dbReference type="EC" id="2.4.2.1"/>
    </reaction>
    <physiologicalReaction direction="left-to-right" evidence="1">
        <dbReference type="Rhea" id="RHEA:27647"/>
    </physiologicalReaction>
</comment>
<evidence type="ECO:0000256" key="12">
    <source>
        <dbReference type="RuleBase" id="RU361274"/>
    </source>
</evidence>
<comment type="catalytic activity">
    <reaction evidence="10">
        <text>adenosine + phosphate = alpha-D-ribose 1-phosphate + adenine</text>
        <dbReference type="Rhea" id="RHEA:27642"/>
        <dbReference type="ChEBI" id="CHEBI:16335"/>
        <dbReference type="ChEBI" id="CHEBI:16708"/>
        <dbReference type="ChEBI" id="CHEBI:43474"/>
        <dbReference type="ChEBI" id="CHEBI:57720"/>
        <dbReference type="EC" id="2.4.2.1"/>
    </reaction>
    <physiologicalReaction direction="left-to-right" evidence="10">
        <dbReference type="Rhea" id="RHEA:27643"/>
    </physiologicalReaction>
</comment>
<keyword evidence="5" id="KW-0479">Metal-binding</keyword>
<reference evidence="14" key="1">
    <citation type="journal article" date="2019" name="Int. J. Syst. Evol. Microbiol.">
        <title>The Global Catalogue of Microorganisms (GCM) 10K type strain sequencing project: providing services to taxonomists for standard genome sequencing and annotation.</title>
        <authorList>
            <consortium name="The Broad Institute Genomics Platform"/>
            <consortium name="The Broad Institute Genome Sequencing Center for Infectious Disease"/>
            <person name="Wu L."/>
            <person name="Ma J."/>
        </authorList>
    </citation>
    <scope>NUCLEOTIDE SEQUENCE [LARGE SCALE GENOMIC DNA]</scope>
    <source>
        <strain evidence="14">JCM 11496</strain>
    </source>
</reference>
<keyword evidence="7" id="KW-0862">Zinc</keyword>
<evidence type="ECO:0000256" key="7">
    <source>
        <dbReference type="ARBA" id="ARBA00022833"/>
    </source>
</evidence>
<evidence type="ECO:0000313" key="14">
    <source>
        <dbReference type="Proteomes" id="UP001597307"/>
    </source>
</evidence>
<comment type="catalytic activity">
    <reaction evidence="9">
        <text>adenosine + H2O + H(+) = inosine + NH4(+)</text>
        <dbReference type="Rhea" id="RHEA:24408"/>
        <dbReference type="ChEBI" id="CHEBI:15377"/>
        <dbReference type="ChEBI" id="CHEBI:15378"/>
        <dbReference type="ChEBI" id="CHEBI:16335"/>
        <dbReference type="ChEBI" id="CHEBI:17596"/>
        <dbReference type="ChEBI" id="CHEBI:28938"/>
        <dbReference type="EC" id="3.5.4.4"/>
    </reaction>
    <physiologicalReaction direction="left-to-right" evidence="9">
        <dbReference type="Rhea" id="RHEA:24409"/>
    </physiologicalReaction>
</comment>
<accession>A0ABW4Q889</accession>
<keyword evidence="8" id="KW-0186">Copper</keyword>
<proteinExistence type="inferred from homology"/>
<evidence type="ECO:0000256" key="3">
    <source>
        <dbReference type="ARBA" id="ARBA00007353"/>
    </source>
</evidence>
<comment type="function">
    <text evidence="2">Purine nucleoside enzyme that catalyzes the phosphorolysis of adenosine and inosine nucleosides, yielding D-ribose 1-phosphate and the respective free bases, adenine and hypoxanthine. Also catalyzes the phosphorolysis of S-methyl-5'-thioadenosine into adenine and S-methyl-5-thio-alpha-D-ribose 1-phosphate. Also has adenosine deaminase activity.</text>
</comment>
<dbReference type="Pfam" id="PF02578">
    <property type="entry name" value="Cu-oxidase_4"/>
    <property type="match status" value="1"/>
</dbReference>
<evidence type="ECO:0000256" key="4">
    <source>
        <dbReference type="ARBA" id="ARBA00022679"/>
    </source>
</evidence>
<gene>
    <name evidence="13" type="primary">pgeF</name>
    <name evidence="13" type="ORF">ACFSFX_09925</name>
</gene>
<evidence type="ECO:0000256" key="11">
    <source>
        <dbReference type="ARBA" id="ARBA00049893"/>
    </source>
</evidence>
<keyword evidence="14" id="KW-1185">Reference proteome</keyword>
<evidence type="ECO:0000256" key="2">
    <source>
        <dbReference type="ARBA" id="ARBA00003215"/>
    </source>
</evidence>
<dbReference type="PANTHER" id="PTHR30616">
    <property type="entry name" value="UNCHARACTERIZED PROTEIN YFIH"/>
    <property type="match status" value="1"/>
</dbReference>
<dbReference type="EMBL" id="JBHUGA010000032">
    <property type="protein sequence ID" value="MFD1846915.1"/>
    <property type="molecule type" value="Genomic_DNA"/>
</dbReference>
<sequence>MFFWRQEIGPGRWVAFTNSEAGNLALHVGDQPASVLRRRRRLEAAMGVNEGSLRFMHQTHSATAEIVEDAVPGELISADALISVRGATPLAVMVADCVPVILSTGGGAGGATAVVHAGRQGTLDGVIAATVELLRSRKAQDLLAWIGPAVCGDCYEVPAAMRREVAAVVPAASATTRWGTPGLDLPRAVRAQLEALGVAVQQVSAESSALCTLENGALYSHRRSPAAGRMAGLVWTQ</sequence>
<evidence type="ECO:0000256" key="10">
    <source>
        <dbReference type="ARBA" id="ARBA00048968"/>
    </source>
</evidence>
<dbReference type="SUPFAM" id="SSF64438">
    <property type="entry name" value="CNF1/YfiH-like putative cysteine hydrolases"/>
    <property type="match status" value="1"/>
</dbReference>
<organism evidence="13 14">
    <name type="scientific">Arthrobacter flavus</name>
    <dbReference type="NCBI Taxonomy" id="95172"/>
    <lineage>
        <taxon>Bacteria</taxon>
        <taxon>Bacillati</taxon>
        <taxon>Actinomycetota</taxon>
        <taxon>Actinomycetes</taxon>
        <taxon>Micrococcales</taxon>
        <taxon>Micrococcaceae</taxon>
        <taxon>Arthrobacter</taxon>
    </lineage>
</organism>
<comment type="caution">
    <text evidence="13">The sequence shown here is derived from an EMBL/GenBank/DDBJ whole genome shotgun (WGS) entry which is preliminary data.</text>
</comment>
<dbReference type="Proteomes" id="UP001597307">
    <property type="component" value="Unassembled WGS sequence"/>
</dbReference>
<dbReference type="CDD" id="cd16833">
    <property type="entry name" value="YfiH"/>
    <property type="match status" value="1"/>
</dbReference>
<evidence type="ECO:0000256" key="6">
    <source>
        <dbReference type="ARBA" id="ARBA00022801"/>
    </source>
</evidence>
<dbReference type="RefSeq" id="WP_343878440.1">
    <property type="nucleotide sequence ID" value="NZ_BAAAIJ010000019.1"/>
</dbReference>
<comment type="catalytic activity">
    <reaction evidence="11">
        <text>S-methyl-5'-thioadenosine + phosphate = 5-(methylsulfanyl)-alpha-D-ribose 1-phosphate + adenine</text>
        <dbReference type="Rhea" id="RHEA:11852"/>
        <dbReference type="ChEBI" id="CHEBI:16708"/>
        <dbReference type="ChEBI" id="CHEBI:17509"/>
        <dbReference type="ChEBI" id="CHEBI:43474"/>
        <dbReference type="ChEBI" id="CHEBI:58533"/>
        <dbReference type="EC" id="2.4.2.28"/>
    </reaction>
    <physiologicalReaction direction="left-to-right" evidence="11">
        <dbReference type="Rhea" id="RHEA:11853"/>
    </physiologicalReaction>
</comment>
<evidence type="ECO:0000313" key="13">
    <source>
        <dbReference type="EMBL" id="MFD1846915.1"/>
    </source>
</evidence>
<protein>
    <recommendedName>
        <fullName evidence="12">Purine nucleoside phosphorylase</fullName>
    </recommendedName>
</protein>
<dbReference type="Gene3D" id="3.60.140.10">
    <property type="entry name" value="CNF1/YfiH-like putative cysteine hydrolases"/>
    <property type="match status" value="1"/>
</dbReference>
<comment type="similarity">
    <text evidence="3 12">Belongs to the purine nucleoside phosphorylase YfiH/LACC1 family.</text>
</comment>
<evidence type="ECO:0000256" key="5">
    <source>
        <dbReference type="ARBA" id="ARBA00022723"/>
    </source>
</evidence>
<dbReference type="InterPro" id="IPR038371">
    <property type="entry name" value="Cu_polyphenol_OxRdtase_sf"/>
</dbReference>
<dbReference type="InterPro" id="IPR003730">
    <property type="entry name" value="Cu_polyphenol_OxRdtase"/>
</dbReference>
<keyword evidence="4" id="KW-0808">Transferase</keyword>
<dbReference type="NCBIfam" id="TIGR00726">
    <property type="entry name" value="peptidoglycan editing factor PgeF"/>
    <property type="match status" value="1"/>
</dbReference>
<evidence type="ECO:0000256" key="8">
    <source>
        <dbReference type="ARBA" id="ARBA00023008"/>
    </source>
</evidence>
<evidence type="ECO:0000256" key="1">
    <source>
        <dbReference type="ARBA" id="ARBA00000553"/>
    </source>
</evidence>
<keyword evidence="6" id="KW-0378">Hydrolase</keyword>
<dbReference type="InterPro" id="IPR011324">
    <property type="entry name" value="Cytotoxic_necrot_fac-like_cat"/>
</dbReference>
<evidence type="ECO:0000256" key="9">
    <source>
        <dbReference type="ARBA" id="ARBA00047989"/>
    </source>
</evidence>
<name>A0ABW4Q889_9MICC</name>
<dbReference type="PANTHER" id="PTHR30616:SF2">
    <property type="entry name" value="PURINE NUCLEOSIDE PHOSPHORYLASE LACC1"/>
    <property type="match status" value="1"/>
</dbReference>